<dbReference type="OrthoDB" id="10631162at2759"/>
<dbReference type="EMBL" id="DF196779">
    <property type="protein sequence ID" value="GAC74888.1"/>
    <property type="molecule type" value="Genomic_DNA"/>
</dbReference>
<feature type="region of interest" description="Disordered" evidence="1">
    <location>
        <begin position="180"/>
        <end position="220"/>
    </location>
</feature>
<evidence type="ECO:0000313" key="3">
    <source>
        <dbReference type="Proteomes" id="UP000011976"/>
    </source>
</evidence>
<proteinExistence type="predicted"/>
<reference evidence="3" key="1">
    <citation type="journal article" date="2013" name="Genome Announc.">
        <title>Genome sequence of the basidiomycetous yeast Pseudozyma antarctica T-34, a producer of the glycolipid biosurfactants mannosylerythritol lipids.</title>
        <authorList>
            <person name="Morita T."/>
            <person name="Koike H."/>
            <person name="Koyama Y."/>
            <person name="Hagiwara H."/>
            <person name="Ito E."/>
            <person name="Fukuoka T."/>
            <person name="Imura T."/>
            <person name="Machida M."/>
            <person name="Kitamoto D."/>
        </authorList>
    </citation>
    <scope>NUCLEOTIDE SEQUENCE [LARGE SCALE GENOMIC DNA]</scope>
    <source>
        <strain evidence="3">T-34</strain>
    </source>
</reference>
<evidence type="ECO:0000313" key="2">
    <source>
        <dbReference type="EMBL" id="GAC74888.1"/>
    </source>
</evidence>
<dbReference type="AlphaFoldDB" id="M9ME01"/>
<gene>
    <name evidence="2" type="ORF">PANT_13c00046</name>
</gene>
<sequence>MGQEGVAPPKSKVATALATSPNGSATGPASRLCISSRCSRALLIGDTGPALRLCRYGTDTQMNMAMAAMQSWTLFIAAGALERSTRNAGLRSMRLTEWRTLIGKYILDRWGVVLAFQSFGDKHKAYYKSAFPIAGQSPEVIEANTRKQKMCSASKRWAPSSRVVHLGPKLLACRAAGGMRQGGSMMQMDSDTLNSDRKRKRTQVKSDEIPSKASPRMDGTQCSMCTRLGQPYAKAEPCSL</sequence>
<dbReference type="Proteomes" id="UP000011976">
    <property type="component" value="Unassembled WGS sequence"/>
</dbReference>
<accession>M9ME01</accession>
<evidence type="ECO:0000256" key="1">
    <source>
        <dbReference type="SAM" id="MobiDB-lite"/>
    </source>
</evidence>
<protein>
    <submittedName>
        <fullName evidence="2">Uncharacterized protein</fullName>
    </submittedName>
</protein>
<organism evidence="2 3">
    <name type="scientific">Pseudozyma antarctica (strain T-34)</name>
    <name type="common">Yeast</name>
    <name type="synonym">Candida antarctica</name>
    <dbReference type="NCBI Taxonomy" id="1151754"/>
    <lineage>
        <taxon>Eukaryota</taxon>
        <taxon>Fungi</taxon>
        <taxon>Dikarya</taxon>
        <taxon>Basidiomycota</taxon>
        <taxon>Ustilaginomycotina</taxon>
        <taxon>Ustilaginomycetes</taxon>
        <taxon>Ustilaginales</taxon>
        <taxon>Ustilaginaceae</taxon>
        <taxon>Moesziomyces</taxon>
    </lineage>
</organism>
<name>M9ME01_PSEA3</name>